<dbReference type="PANTHER" id="PTHR37299:SF1">
    <property type="entry name" value="STAGE 0 SPORULATION PROTEIN A HOMOLOG"/>
    <property type="match status" value="1"/>
</dbReference>
<dbReference type="GO" id="GO:0003677">
    <property type="term" value="F:DNA binding"/>
    <property type="evidence" value="ECO:0007669"/>
    <property type="project" value="UniProtKB-KW"/>
</dbReference>
<evidence type="ECO:0000259" key="2">
    <source>
        <dbReference type="PROSITE" id="PS50110"/>
    </source>
</evidence>
<keyword evidence="4" id="KW-0238">DNA-binding</keyword>
<evidence type="ECO:0000259" key="3">
    <source>
        <dbReference type="PROSITE" id="PS50930"/>
    </source>
</evidence>
<dbReference type="InterPro" id="IPR007492">
    <property type="entry name" value="LytTR_DNA-bd_dom"/>
</dbReference>
<gene>
    <name evidence="4" type="ORF">DRF65_18625</name>
</gene>
<sequence length="255" mass="29705">MIEVIIIEDEIPARNKLKRFLSELEHPVKVIAEIDTIESAIDFLKNSTVDIIFSDIELLDGNAFEIYDQVSIACPIIFTTAYDQFGMNAFESNGIEYLLKPFTQDRFKKAWNKFLLLKKSDPVENEILMKLQKILHNNQPEKNYKQRFTVSSHQGMYFINTEDIAFFEADEGIVFAIDTFGKKHLLSESTLKDIESLLDPSVFFRINRSELIQKHHVVRIERYNKNAVAIQMKGYKSHLITSQSNTSAFRRWIEE</sequence>
<dbReference type="GO" id="GO:0000156">
    <property type="term" value="F:phosphorelay response regulator activity"/>
    <property type="evidence" value="ECO:0007669"/>
    <property type="project" value="InterPro"/>
</dbReference>
<dbReference type="InterPro" id="IPR011006">
    <property type="entry name" value="CheY-like_superfamily"/>
</dbReference>
<organism evidence="4 5">
    <name type="scientific">Chryseobacterium pennae</name>
    <dbReference type="NCBI Taxonomy" id="2258962"/>
    <lineage>
        <taxon>Bacteria</taxon>
        <taxon>Pseudomonadati</taxon>
        <taxon>Bacteroidota</taxon>
        <taxon>Flavobacteriia</taxon>
        <taxon>Flavobacteriales</taxon>
        <taxon>Weeksellaceae</taxon>
        <taxon>Chryseobacterium group</taxon>
        <taxon>Chryseobacterium</taxon>
    </lineage>
</organism>
<feature type="domain" description="HTH LytTR-type" evidence="3">
    <location>
        <begin position="148"/>
        <end position="222"/>
    </location>
</feature>
<feature type="domain" description="Response regulatory" evidence="2">
    <location>
        <begin position="3"/>
        <end position="115"/>
    </location>
</feature>
<dbReference type="SMART" id="SM00850">
    <property type="entry name" value="LytTR"/>
    <property type="match status" value="1"/>
</dbReference>
<feature type="modified residue" description="4-aspartylphosphate" evidence="1">
    <location>
        <position position="55"/>
    </location>
</feature>
<dbReference type="AlphaFoldDB" id="A0A3D9C5R1"/>
<dbReference type="InterPro" id="IPR046947">
    <property type="entry name" value="LytR-like"/>
</dbReference>
<keyword evidence="1" id="KW-0597">Phosphoprotein</keyword>
<dbReference type="Proteomes" id="UP000256686">
    <property type="component" value="Unassembled WGS sequence"/>
</dbReference>
<evidence type="ECO:0000313" key="4">
    <source>
        <dbReference type="EMBL" id="REC60821.1"/>
    </source>
</evidence>
<dbReference type="SUPFAM" id="SSF52172">
    <property type="entry name" value="CheY-like"/>
    <property type="match status" value="1"/>
</dbReference>
<accession>A0A3D9C5R1</accession>
<dbReference type="SMART" id="SM00448">
    <property type="entry name" value="REC"/>
    <property type="match status" value="1"/>
</dbReference>
<dbReference type="PROSITE" id="PS50930">
    <property type="entry name" value="HTH_LYTTR"/>
    <property type="match status" value="1"/>
</dbReference>
<evidence type="ECO:0000313" key="5">
    <source>
        <dbReference type="Proteomes" id="UP000256686"/>
    </source>
</evidence>
<dbReference type="Gene3D" id="3.40.50.2300">
    <property type="match status" value="1"/>
</dbReference>
<proteinExistence type="predicted"/>
<dbReference type="Pfam" id="PF04397">
    <property type="entry name" value="LytTR"/>
    <property type="match status" value="1"/>
</dbReference>
<dbReference type="InterPro" id="IPR001789">
    <property type="entry name" value="Sig_transdc_resp-reg_receiver"/>
</dbReference>
<name>A0A3D9C5R1_9FLAO</name>
<dbReference type="PANTHER" id="PTHR37299">
    <property type="entry name" value="TRANSCRIPTIONAL REGULATOR-RELATED"/>
    <property type="match status" value="1"/>
</dbReference>
<reference evidence="5" key="1">
    <citation type="submission" date="2018-06" db="EMBL/GenBank/DDBJ databases">
        <authorList>
            <person name="Lum Nde A."/>
            <person name="Hugo C."/>
        </authorList>
    </citation>
    <scope>NUCLEOTIDE SEQUENCE [LARGE SCALE GENOMIC DNA]</scope>
    <source>
        <strain evidence="5">1_F178</strain>
    </source>
</reference>
<dbReference type="Gene3D" id="2.40.50.1020">
    <property type="entry name" value="LytTr DNA-binding domain"/>
    <property type="match status" value="1"/>
</dbReference>
<comment type="caution">
    <text evidence="4">The sequence shown here is derived from an EMBL/GenBank/DDBJ whole genome shotgun (WGS) entry which is preliminary data.</text>
</comment>
<dbReference type="Pfam" id="PF00072">
    <property type="entry name" value="Response_reg"/>
    <property type="match status" value="1"/>
</dbReference>
<dbReference type="PROSITE" id="PS50110">
    <property type="entry name" value="RESPONSE_REGULATORY"/>
    <property type="match status" value="1"/>
</dbReference>
<dbReference type="EMBL" id="QNVT01000020">
    <property type="protein sequence ID" value="REC60821.1"/>
    <property type="molecule type" value="Genomic_DNA"/>
</dbReference>
<keyword evidence="5" id="KW-1185">Reference proteome</keyword>
<evidence type="ECO:0000256" key="1">
    <source>
        <dbReference type="PROSITE-ProRule" id="PRU00169"/>
    </source>
</evidence>
<dbReference type="RefSeq" id="WP_115972254.1">
    <property type="nucleotide sequence ID" value="NZ_QNVT01000020.1"/>
</dbReference>
<protein>
    <submittedName>
        <fullName evidence="4">DNA-binding response regulator</fullName>
    </submittedName>
</protein>